<accession>A0A1M5YBH4</accession>
<dbReference type="Proteomes" id="UP000184139">
    <property type="component" value="Unassembled WGS sequence"/>
</dbReference>
<proteinExistence type="predicted"/>
<reference evidence="2 3" key="1">
    <citation type="submission" date="2016-11" db="EMBL/GenBank/DDBJ databases">
        <authorList>
            <person name="Jaros S."/>
            <person name="Januszkiewicz K."/>
            <person name="Wedrychowicz H."/>
        </authorList>
    </citation>
    <scope>NUCLEOTIDE SEQUENCE [LARGE SCALE GENOMIC DNA]</scope>
    <source>
        <strain evidence="2 3">DSM 9705</strain>
    </source>
</reference>
<dbReference type="EMBL" id="FQXS01000032">
    <property type="protein sequence ID" value="SHI09377.1"/>
    <property type="molecule type" value="Genomic_DNA"/>
</dbReference>
<dbReference type="OrthoDB" id="196483at2"/>
<evidence type="ECO:0000313" key="3">
    <source>
        <dbReference type="Proteomes" id="UP000184139"/>
    </source>
</evidence>
<dbReference type="InterPro" id="IPR005358">
    <property type="entry name" value="Puta_zinc/iron-chelating_dom"/>
</dbReference>
<dbReference type="STRING" id="1121409.SAMN02745124_03826"/>
<sequence length="165" mass="18001">MPWLPWRQRRVPPAPAGPETATGLPLTAHSPTALPEITLAPITATASDGLRTTPVCSPCQRCGACCAFYLVSFPGNEATNSTGNNELFDLSLPHGETSRFMKGTKARHPRCLALLGTVGGHVTCRIYQHRPSTCRTFRRSWENDTGNTLCDRARGVFGLEPFSQY</sequence>
<dbReference type="RefSeq" id="WP_161949886.1">
    <property type="nucleotide sequence ID" value="NZ_FQXS01000032.1"/>
</dbReference>
<name>A0A1M5YBH4_9BACT</name>
<keyword evidence="3" id="KW-1185">Reference proteome</keyword>
<protein>
    <submittedName>
        <fullName evidence="2">Putative zinc-or iron-chelating domain-containing protein</fullName>
    </submittedName>
</protein>
<evidence type="ECO:0000256" key="1">
    <source>
        <dbReference type="SAM" id="MobiDB-lite"/>
    </source>
</evidence>
<evidence type="ECO:0000313" key="2">
    <source>
        <dbReference type="EMBL" id="SHI09377.1"/>
    </source>
</evidence>
<gene>
    <name evidence="2" type="ORF">SAMN02745124_03826</name>
</gene>
<dbReference type="AlphaFoldDB" id="A0A1M5YBH4"/>
<feature type="region of interest" description="Disordered" evidence="1">
    <location>
        <begin position="1"/>
        <end position="25"/>
    </location>
</feature>
<organism evidence="2 3">
    <name type="scientific">Desulfofustis glycolicus DSM 9705</name>
    <dbReference type="NCBI Taxonomy" id="1121409"/>
    <lineage>
        <taxon>Bacteria</taxon>
        <taxon>Pseudomonadati</taxon>
        <taxon>Thermodesulfobacteriota</taxon>
        <taxon>Desulfobulbia</taxon>
        <taxon>Desulfobulbales</taxon>
        <taxon>Desulfocapsaceae</taxon>
        <taxon>Desulfofustis</taxon>
    </lineage>
</organism>
<dbReference type="Pfam" id="PF03692">
    <property type="entry name" value="CxxCxxCC"/>
    <property type="match status" value="1"/>
</dbReference>